<proteinExistence type="predicted"/>
<keyword evidence="1" id="KW-0472">Membrane</keyword>
<evidence type="ECO:0000313" key="3">
    <source>
        <dbReference type="Proteomes" id="UP000510821"/>
    </source>
</evidence>
<name>A0A7D5XH14_FERL1</name>
<gene>
    <name evidence="2" type="ORF">Sv326_0177</name>
</gene>
<accession>A0A7D5XH14</accession>
<evidence type="ECO:0000313" key="2">
    <source>
        <dbReference type="EMBL" id="QLJ52352.1"/>
    </source>
</evidence>
<organism evidence="2 3">
    <name type="scientific">Fermentimicrarchaeum limneticum</name>
    <dbReference type="NCBI Taxonomy" id="2795018"/>
    <lineage>
        <taxon>Archaea</taxon>
        <taxon>Candidatus Micrarchaeota</taxon>
        <taxon>Candidatus Fermentimicrarchaeales</taxon>
        <taxon>Candidatus Fermentimicrarchaeaceae</taxon>
        <taxon>Candidatus Fermentimicrarchaeum</taxon>
    </lineage>
</organism>
<keyword evidence="1" id="KW-0812">Transmembrane</keyword>
<sequence>MGFRDFILKWILPKDEETLRAWLVAIELFNFILSFFVLVFLVLTLIARELLWMVKFGIMLLMCVIGLSTLNVMQYLLAIEFNTRKRDILKRRK</sequence>
<keyword evidence="1" id="KW-1133">Transmembrane helix</keyword>
<feature type="transmembrane region" description="Helical" evidence="1">
    <location>
        <begin position="21"/>
        <end position="46"/>
    </location>
</feature>
<dbReference type="AlphaFoldDB" id="A0A7D5XH14"/>
<reference evidence="3" key="1">
    <citation type="submission" date="2020-07" db="EMBL/GenBank/DDBJ databases">
        <title>Metabolic diversity and evolutionary history of the archaeal phylum ###Micrarchaeota### uncovered from a freshwater lake metagenome.</title>
        <authorList>
            <person name="Kadnikov V.V."/>
            <person name="Savvichev A.S."/>
            <person name="Mardanov A.V."/>
            <person name="Beletsky A.V."/>
            <person name="Chupakov A.V."/>
            <person name="Kokryatskaya N.M."/>
            <person name="Pimenov N.V."/>
            <person name="Ravin N.V."/>
        </authorList>
    </citation>
    <scope>NUCLEOTIDE SEQUENCE [LARGE SCALE GENOMIC DNA]</scope>
</reference>
<protein>
    <submittedName>
        <fullName evidence="2">Uncharacterized protein</fullName>
    </submittedName>
</protein>
<evidence type="ECO:0000256" key="1">
    <source>
        <dbReference type="SAM" id="Phobius"/>
    </source>
</evidence>
<dbReference type="KEGG" id="flt:Sv326_0177"/>
<dbReference type="EMBL" id="CP058998">
    <property type="protein sequence ID" value="QLJ52352.1"/>
    <property type="molecule type" value="Genomic_DNA"/>
</dbReference>
<dbReference type="Proteomes" id="UP000510821">
    <property type="component" value="Chromosome"/>
</dbReference>
<feature type="transmembrane region" description="Helical" evidence="1">
    <location>
        <begin position="58"/>
        <end position="83"/>
    </location>
</feature>